<evidence type="ECO:0000256" key="8">
    <source>
        <dbReference type="ARBA" id="ARBA00035528"/>
    </source>
</evidence>
<evidence type="ECO:0000256" key="6">
    <source>
        <dbReference type="ARBA" id="ARBA00023274"/>
    </source>
</evidence>
<evidence type="ECO:0000256" key="1">
    <source>
        <dbReference type="ARBA" id="ARBA00004173"/>
    </source>
</evidence>
<dbReference type="GeneID" id="110082760"/>
<evidence type="ECO:0000256" key="4">
    <source>
        <dbReference type="ARBA" id="ARBA00022980"/>
    </source>
</evidence>
<dbReference type="CDD" id="cd00353">
    <property type="entry name" value="Ribosomal_S15p_S13e"/>
    <property type="match status" value="1"/>
</dbReference>
<dbReference type="Gene3D" id="1.10.287.10">
    <property type="entry name" value="S15/NS1, RNA-binding"/>
    <property type="match status" value="1"/>
</dbReference>
<keyword evidence="4 9" id="KW-0689">Ribosomal protein</keyword>
<dbReference type="Pfam" id="PF00312">
    <property type="entry name" value="Ribosomal_S15"/>
    <property type="match status" value="1"/>
</dbReference>
<dbReference type="SMART" id="SM01387">
    <property type="entry name" value="Ribosomal_S15"/>
    <property type="match status" value="1"/>
</dbReference>
<feature type="compositionally biased region" description="Basic and acidic residues" evidence="10">
    <location>
        <begin position="252"/>
        <end position="264"/>
    </location>
</feature>
<dbReference type="InterPro" id="IPR052137">
    <property type="entry name" value="uS15_ribosomal"/>
</dbReference>
<keyword evidence="11" id="KW-1185">Reference proteome</keyword>
<sequence length="272" mass="30862">MAARGRSPGGGFPLARAGRARGHRVLQDGGAQAVIRESGGGAMAAWLRGAWALGGAVTGRGGCLRGAPGVSPFLQACRGYARPARKKKMALPSHLDDLPPTMLRKDYANLPIMDKVDDVVKRLLSLEMSRQKEKLKIKKEQLADKVRQSPNDNGSLEVQVAYLTAKIRTSQEHMHMHPKDKATYRCLLMAIDRRKQLLGYLRRSRYDVFEKTCKELDIEYVLPVQYRQRRSRRYLIKRELRQKILKELRKKELENQESEAKQEEQLNEGTSV</sequence>
<dbReference type="NCBIfam" id="TIGR00952">
    <property type="entry name" value="S15_bact"/>
    <property type="match status" value="1"/>
</dbReference>
<dbReference type="PANTHER" id="PTHR46685">
    <property type="entry name" value="28S RIBOSOMAL PROTEIN S15, MITOCHONDRIAL"/>
    <property type="match status" value="1"/>
</dbReference>
<dbReference type="HAMAP" id="MF_01343_B">
    <property type="entry name" value="Ribosomal_uS15_B"/>
    <property type="match status" value="1"/>
</dbReference>
<dbReference type="Proteomes" id="UP001652642">
    <property type="component" value="Chromosome 9"/>
</dbReference>
<feature type="region of interest" description="Disordered" evidence="10">
    <location>
        <begin position="252"/>
        <end position="272"/>
    </location>
</feature>
<protein>
    <recommendedName>
        <fullName evidence="7">Small ribosomal subunit protein uS15m</fullName>
    </recommendedName>
    <alternativeName>
        <fullName evidence="8">28S ribosomal protein S15, mitochondrial</fullName>
    </alternativeName>
</protein>
<evidence type="ECO:0000256" key="3">
    <source>
        <dbReference type="ARBA" id="ARBA00022946"/>
    </source>
</evidence>
<evidence type="ECO:0000256" key="10">
    <source>
        <dbReference type="SAM" id="MobiDB-lite"/>
    </source>
</evidence>
<keyword evidence="3" id="KW-0809">Transit peptide</keyword>
<dbReference type="SUPFAM" id="SSF47060">
    <property type="entry name" value="S15/NS1 RNA-binding domain"/>
    <property type="match status" value="1"/>
</dbReference>
<evidence type="ECO:0000256" key="9">
    <source>
        <dbReference type="RuleBase" id="RU003919"/>
    </source>
</evidence>
<evidence type="ECO:0000256" key="7">
    <source>
        <dbReference type="ARBA" id="ARBA00035249"/>
    </source>
</evidence>
<dbReference type="InterPro" id="IPR000589">
    <property type="entry name" value="Ribosomal_uS15"/>
</dbReference>
<keyword evidence="5" id="KW-0496">Mitochondrion</keyword>
<dbReference type="InterPro" id="IPR009068">
    <property type="entry name" value="uS15_NS1_RNA-bd_sf"/>
</dbReference>
<organism evidence="11 12">
    <name type="scientific">Pogona vitticeps</name>
    <name type="common">central bearded dragon</name>
    <dbReference type="NCBI Taxonomy" id="103695"/>
    <lineage>
        <taxon>Eukaryota</taxon>
        <taxon>Metazoa</taxon>
        <taxon>Chordata</taxon>
        <taxon>Craniata</taxon>
        <taxon>Vertebrata</taxon>
        <taxon>Euteleostomi</taxon>
        <taxon>Lepidosauria</taxon>
        <taxon>Squamata</taxon>
        <taxon>Bifurcata</taxon>
        <taxon>Unidentata</taxon>
        <taxon>Episquamata</taxon>
        <taxon>Toxicofera</taxon>
        <taxon>Iguania</taxon>
        <taxon>Acrodonta</taxon>
        <taxon>Agamidae</taxon>
        <taxon>Amphibolurinae</taxon>
        <taxon>Pogona</taxon>
    </lineage>
</organism>
<proteinExistence type="inferred from homology"/>
<evidence type="ECO:0000256" key="5">
    <source>
        <dbReference type="ARBA" id="ARBA00023128"/>
    </source>
</evidence>
<dbReference type="RefSeq" id="XP_072836341.1">
    <property type="nucleotide sequence ID" value="XM_072980240.1"/>
</dbReference>
<accession>A0ABM5ET57</accession>
<dbReference type="PANTHER" id="PTHR46685:SF1">
    <property type="entry name" value="SMALL RIBOSOMAL SUBUNIT PROTEIN US15M"/>
    <property type="match status" value="1"/>
</dbReference>
<reference evidence="12" key="1">
    <citation type="submission" date="2025-08" db="UniProtKB">
        <authorList>
            <consortium name="RefSeq"/>
        </authorList>
    </citation>
    <scope>IDENTIFICATION</scope>
</reference>
<evidence type="ECO:0000256" key="2">
    <source>
        <dbReference type="ARBA" id="ARBA00008434"/>
    </source>
</evidence>
<name>A0ABM5ET57_9SAUR</name>
<evidence type="ECO:0000313" key="12">
    <source>
        <dbReference type="RefSeq" id="XP_072836341.1"/>
    </source>
</evidence>
<keyword evidence="6 9" id="KW-0687">Ribonucleoprotein</keyword>
<gene>
    <name evidence="12" type="primary">MRPS15</name>
</gene>
<comment type="subcellular location">
    <subcellularLocation>
        <location evidence="1">Mitochondrion</location>
    </subcellularLocation>
</comment>
<evidence type="ECO:0000313" key="11">
    <source>
        <dbReference type="Proteomes" id="UP001652642"/>
    </source>
</evidence>
<comment type="similarity">
    <text evidence="2 9">Belongs to the universal ribosomal protein uS15 family.</text>
</comment>
<dbReference type="InterPro" id="IPR005290">
    <property type="entry name" value="Ribosomal_uS15_bac-type"/>
</dbReference>